<evidence type="ECO:0000259" key="2">
    <source>
        <dbReference type="Pfam" id="PF01526"/>
    </source>
</evidence>
<dbReference type="GO" id="GO:0006313">
    <property type="term" value="P:DNA transposition"/>
    <property type="evidence" value="ECO:0007669"/>
    <property type="project" value="InterPro"/>
</dbReference>
<gene>
    <name evidence="4" type="ORF">SaccyDRAFT_2712</name>
</gene>
<feature type="region of interest" description="Disordered" evidence="1">
    <location>
        <begin position="689"/>
        <end position="750"/>
    </location>
</feature>
<evidence type="ECO:0000259" key="3">
    <source>
        <dbReference type="Pfam" id="PF13700"/>
    </source>
</evidence>
<dbReference type="STRING" id="882082.SaccyDRAFT_2712"/>
<evidence type="ECO:0000313" key="4">
    <source>
        <dbReference type="EMBL" id="EHR61559.1"/>
    </source>
</evidence>
<dbReference type="InterPro" id="IPR002513">
    <property type="entry name" value="Tn3_Tnp_DDE_dom"/>
</dbReference>
<evidence type="ECO:0000313" key="5">
    <source>
        <dbReference type="Proteomes" id="UP000002791"/>
    </source>
</evidence>
<dbReference type="Pfam" id="PF13700">
    <property type="entry name" value="DUF4158"/>
    <property type="match status" value="1"/>
</dbReference>
<protein>
    <submittedName>
        <fullName evidence="4">Transposase</fullName>
    </submittedName>
</protein>
<feature type="domain" description="Tn3 transposase DDE" evidence="2">
    <location>
        <begin position="605"/>
        <end position="672"/>
    </location>
</feature>
<feature type="compositionally biased region" description="Low complexity" evidence="1">
    <location>
        <begin position="726"/>
        <end position="741"/>
    </location>
</feature>
<reference evidence="4 5" key="1">
    <citation type="submission" date="2011-11" db="EMBL/GenBank/DDBJ databases">
        <title>The Noncontiguous Finished sequence of Saccharomonospora cyanea NA-134.</title>
        <authorList>
            <consortium name="US DOE Joint Genome Institute"/>
            <person name="Lucas S."/>
            <person name="Han J."/>
            <person name="Lapidus A."/>
            <person name="Cheng J.-F."/>
            <person name="Goodwin L."/>
            <person name="Pitluck S."/>
            <person name="Peters L."/>
            <person name="Ovchinnikova G."/>
            <person name="Lu M."/>
            <person name="Detter J.C."/>
            <person name="Han C."/>
            <person name="Tapia R."/>
            <person name="Land M."/>
            <person name="Hauser L."/>
            <person name="Kyrpides N."/>
            <person name="Ivanova N."/>
            <person name="Pagani I."/>
            <person name="Brambilla E.-M."/>
            <person name="Klenk H.-P."/>
            <person name="Woyke T."/>
        </authorList>
    </citation>
    <scope>NUCLEOTIDE SEQUENCE [LARGE SCALE GENOMIC DNA]</scope>
    <source>
        <strain evidence="4 5">NA-134</strain>
    </source>
</reference>
<dbReference type="eggNOG" id="COG4644">
    <property type="taxonomic scope" value="Bacteria"/>
</dbReference>
<sequence length="750" mass="82252">MASIDRTAYPRFKRVVSVRELAEAFTPVAGEIEWARGRSQGEPNFLALVVLLKCYQRLGHFPKLADVPVVVINHVRAALGLAEDVLAVHESDRTLCRHRDYVRDRLNVVYKPAEARAIAEKAIRKAVTTKDNPADLINVALEELVRARRELPGFTTLDKMVSAIRTETNTALFGLVATRLDAADRRRLARLLWLDPTSRRSEFDRLKTPAKAASVGKFKLRLAHLQALDELGATEQWLDGIPATKIAHFAGEARVTDVGDMRDIGEAKRWTLLASLIHECRTTARDEVATMFCKRMAVLHKKGRERLVELHEQHRAESERLLDVFGDVLAGAREATAVTEDGTVSPEAAAAVAERVGRLLLKTLTDAGGVEQLSAAHEAVSAHHGNNYLPLLEQFYKSHRSALFTLLDTLELEATSADHSVADAVEFLRAIRGRTGEYVPEKVTVGHGPDAVTVAIDIDFVTEAWRKILVVKDQPGKLVRRHLEVCVFSYLASELRSGDIAVVGANSYANLHAQLMSWDECVPLAEQFCGQAGIPSDPKELTAHYRAALGDIAAVVDAGFPHNTDLSFADGRPVLRRRKGADRRPSALALEESIHQRLPERGLLDILARTAHLVGWPRHFGPASGSDPKIRDAMARYVLTVFANGTLLGPAQVARHMRDQVSAHELSIAANCRASDFVAQGLCRFLSRRYDDEPSPGVPGGGQDPDRAERAVRGDDDRRGRSAEQGLGAVGVAVEGPVPRGRPGRGCRGR</sequence>
<keyword evidence="5" id="KW-1185">Reference proteome</keyword>
<name>H5XG03_9PSEU</name>
<dbReference type="EMBL" id="CM001440">
    <property type="protein sequence ID" value="EHR61559.1"/>
    <property type="molecule type" value="Genomic_DNA"/>
</dbReference>
<dbReference type="RefSeq" id="WP_005456804.1">
    <property type="nucleotide sequence ID" value="NZ_CM001440.1"/>
</dbReference>
<dbReference type="GO" id="GO:0004803">
    <property type="term" value="F:transposase activity"/>
    <property type="evidence" value="ECO:0007669"/>
    <property type="project" value="InterPro"/>
</dbReference>
<dbReference type="AlphaFoldDB" id="H5XG03"/>
<proteinExistence type="predicted"/>
<dbReference type="Proteomes" id="UP000002791">
    <property type="component" value="Chromosome"/>
</dbReference>
<dbReference type="InterPro" id="IPR025296">
    <property type="entry name" value="DUF4158"/>
</dbReference>
<dbReference type="Pfam" id="PF01526">
    <property type="entry name" value="DDE_Tnp_Tn3"/>
    <property type="match status" value="1"/>
</dbReference>
<feature type="compositionally biased region" description="Basic and acidic residues" evidence="1">
    <location>
        <begin position="704"/>
        <end position="722"/>
    </location>
</feature>
<evidence type="ECO:0000256" key="1">
    <source>
        <dbReference type="SAM" id="MobiDB-lite"/>
    </source>
</evidence>
<organism evidence="4 5">
    <name type="scientific">Saccharomonospora cyanea NA-134</name>
    <dbReference type="NCBI Taxonomy" id="882082"/>
    <lineage>
        <taxon>Bacteria</taxon>
        <taxon>Bacillati</taxon>
        <taxon>Actinomycetota</taxon>
        <taxon>Actinomycetes</taxon>
        <taxon>Pseudonocardiales</taxon>
        <taxon>Pseudonocardiaceae</taxon>
        <taxon>Saccharomonospora</taxon>
    </lineage>
</organism>
<feature type="domain" description="DUF4158" evidence="3">
    <location>
        <begin position="3"/>
        <end position="163"/>
    </location>
</feature>
<dbReference type="HOGENOM" id="CLU_009098_7_0_11"/>
<accession>H5XG03</accession>